<evidence type="ECO:0000313" key="2">
    <source>
        <dbReference type="Proteomes" id="UP001049518"/>
    </source>
</evidence>
<dbReference type="Proteomes" id="UP001049518">
    <property type="component" value="Chromosome"/>
</dbReference>
<reference evidence="1" key="1">
    <citation type="submission" date="2020-07" db="EMBL/GenBank/DDBJ databases">
        <authorList>
            <person name="Tarantini F.S."/>
            <person name="Hong K.W."/>
            <person name="Chan K.G."/>
        </authorList>
    </citation>
    <scope>NUCLEOTIDE SEQUENCE</scope>
    <source>
        <strain evidence="1">32-07</strain>
    </source>
</reference>
<dbReference type="EMBL" id="CP059572">
    <property type="protein sequence ID" value="QXJ25790.1"/>
    <property type="molecule type" value="Genomic_DNA"/>
</dbReference>
<dbReference type="SUPFAM" id="SSF89372">
    <property type="entry name" value="Fucose-specific lectin"/>
    <property type="match status" value="1"/>
</dbReference>
<evidence type="ECO:0000313" key="1">
    <source>
        <dbReference type="EMBL" id="QXJ25790.1"/>
    </source>
</evidence>
<dbReference type="RefSeq" id="WP_231331978.1">
    <property type="nucleotide sequence ID" value="NZ_CP059572.1"/>
</dbReference>
<name>A0ABX8R430_9ACTN</name>
<protein>
    <submittedName>
        <fullName evidence="1">Uncharacterized protein</fullName>
    </submittedName>
</protein>
<proteinExistence type="predicted"/>
<sequence length="452" mass="50090">MTSVIQDRDRQLAELAAEVEAGQAVRVHDKKAEVTFEPLWWGFHLYLNRQAVAQFLADIGGIKDDLKKAAKKNKKVAGLIELYIASRQLWVKAIDKGTGIRFTSPWLVPGAFVPTVWDDGQGKPPPPPPDPGDTALWWSIWERGKGWSSDRVIPAHRSTHAPALATDRAGSYYCVHKGGQGDDRLYLTVYHDGKWSLEAKLPDSCTTDNAPAVTWHPTRGVIVLFQKKYEDRVYWTMRPGHGTGGSWSSPARVDDIWVQSGRMAAAVAGDKLVVTYTDPNLHDLKWTQVDLSSGSTLKWRTPQDIGPRIFNGPALAVDGDNNVICACRVNNITAEYYKKPNQDQWTYAKTRDSWIRTSDNPPGFGCVAATTSGTDFALVYRDDTTDSTKKDRLMMATTASGQYITYGLSFDEPTQIPGRYSAAGPAVIYGTTTNDHDQKTNQVMCVHRGRSA</sequence>
<gene>
    <name evidence="1" type="ORF">AGRA3207_007340</name>
</gene>
<organism evidence="1 2">
    <name type="scientific">Actinomadura graeca</name>
    <dbReference type="NCBI Taxonomy" id="2750812"/>
    <lineage>
        <taxon>Bacteria</taxon>
        <taxon>Bacillati</taxon>
        <taxon>Actinomycetota</taxon>
        <taxon>Actinomycetes</taxon>
        <taxon>Streptosporangiales</taxon>
        <taxon>Thermomonosporaceae</taxon>
        <taxon>Actinomadura</taxon>
    </lineage>
</organism>
<accession>A0ABX8R430</accession>
<keyword evidence="2" id="KW-1185">Reference proteome</keyword>